<evidence type="ECO:0000313" key="6">
    <source>
        <dbReference type="Proteomes" id="UP000640583"/>
    </source>
</evidence>
<proteinExistence type="predicted"/>
<protein>
    <submittedName>
        <fullName evidence="5">HlyD family efflux transporter periplasmic adaptor subunit</fullName>
    </submittedName>
</protein>
<keyword evidence="4" id="KW-0812">Transmembrane</keyword>
<keyword evidence="4" id="KW-1133">Transmembrane helix</keyword>
<name>A0A8J7IYF6_9RHOB</name>
<dbReference type="Proteomes" id="UP000640583">
    <property type="component" value="Unassembled WGS sequence"/>
</dbReference>
<evidence type="ECO:0000256" key="3">
    <source>
        <dbReference type="SAM" id="Coils"/>
    </source>
</evidence>
<dbReference type="AlphaFoldDB" id="A0A8J7IYF6"/>
<keyword evidence="6" id="KW-1185">Reference proteome</keyword>
<evidence type="ECO:0000313" key="5">
    <source>
        <dbReference type="EMBL" id="MBI1494524.1"/>
    </source>
</evidence>
<dbReference type="Gene3D" id="1.10.287.470">
    <property type="entry name" value="Helix hairpin bin"/>
    <property type="match status" value="1"/>
</dbReference>
<evidence type="ECO:0000256" key="1">
    <source>
        <dbReference type="ARBA" id="ARBA00004196"/>
    </source>
</evidence>
<dbReference type="Gene3D" id="2.40.50.100">
    <property type="match status" value="1"/>
</dbReference>
<keyword evidence="2 3" id="KW-0175">Coiled coil</keyword>
<dbReference type="GO" id="GO:0030313">
    <property type="term" value="C:cell envelope"/>
    <property type="evidence" value="ECO:0007669"/>
    <property type="project" value="UniProtKB-SubCell"/>
</dbReference>
<evidence type="ECO:0000256" key="2">
    <source>
        <dbReference type="ARBA" id="ARBA00023054"/>
    </source>
</evidence>
<gene>
    <name evidence="5" type="ORF">H1D41_12825</name>
</gene>
<evidence type="ECO:0000256" key="4">
    <source>
        <dbReference type="SAM" id="Phobius"/>
    </source>
</evidence>
<dbReference type="RefSeq" id="WP_228849283.1">
    <property type="nucleotide sequence ID" value="NZ_JADCKQ010000009.1"/>
</dbReference>
<feature type="coiled-coil region" evidence="3">
    <location>
        <begin position="309"/>
        <end position="336"/>
    </location>
</feature>
<accession>A0A8J7IYF6</accession>
<organism evidence="5 6">
    <name type="scientific">Halocynthiibacter styelae</name>
    <dbReference type="NCBI Taxonomy" id="2761955"/>
    <lineage>
        <taxon>Bacteria</taxon>
        <taxon>Pseudomonadati</taxon>
        <taxon>Pseudomonadota</taxon>
        <taxon>Alphaproteobacteria</taxon>
        <taxon>Rhodobacterales</taxon>
        <taxon>Paracoccaceae</taxon>
        <taxon>Halocynthiibacter</taxon>
    </lineage>
</organism>
<keyword evidence="4" id="KW-0472">Membrane</keyword>
<sequence>MQVRHERPMSELSYQVSAPLKLTLEAGQIVTIKHWSLDRIDYPEAVDILPKSGLLSIPFQGVDIQFFVEFETDTQDTYLKFKNLTGRQRETLAIFYRSILSGKMVSTGDMITSLDTPVDLVPMGETDDEKASDTARASPQFLRVIWNVAFYLILSVVVFGLIGQQIWTRISQVSLMHARVVAPLVEHRNTDAAYVDEILVAIGDEVQRGQTLIRLNLPEHDAKLTDIRGRISAAETRLQALENTRQVHLNTGDPTRRVLLQAYNQTVASLNDRNFFSGRDLDDVINAWHDLRDFDDLARLAKGPFYDILRGLDVEIQAQNDALGRLKRELGNHKDAMDAVDIVATTAGTILQIDVFEDQYIARGMLAITIEENRPRMVRAWLSEEMSQTVHIGMQSRIRFSEAGQTRSVMGTISDIQASIDPDISDDFGIIVSVAFNDMNVTQTRHTFRTNAPVTLSASKDWADFGSLIGLER</sequence>
<feature type="transmembrane region" description="Helical" evidence="4">
    <location>
        <begin position="144"/>
        <end position="167"/>
    </location>
</feature>
<feature type="coiled-coil region" evidence="3">
    <location>
        <begin position="224"/>
        <end position="251"/>
    </location>
</feature>
<reference evidence="5" key="1">
    <citation type="submission" date="2020-10" db="EMBL/GenBank/DDBJ databases">
        <title>Paenihalocynthiibacter styelae gen. nov., sp. nov., isolated from stalked sea squirt Styela clava.</title>
        <authorList>
            <person name="Kim Y.-O."/>
            <person name="Yoon J.-H."/>
        </authorList>
    </citation>
    <scope>NUCLEOTIDE SEQUENCE</scope>
    <source>
        <strain evidence="5">MYP1-1</strain>
    </source>
</reference>
<dbReference type="EMBL" id="JADCKQ010000009">
    <property type="protein sequence ID" value="MBI1494524.1"/>
    <property type="molecule type" value="Genomic_DNA"/>
</dbReference>
<dbReference type="PANTHER" id="PTHR32347">
    <property type="entry name" value="EFFLUX SYSTEM COMPONENT YKNX-RELATED"/>
    <property type="match status" value="1"/>
</dbReference>
<dbReference type="Gene3D" id="2.40.30.170">
    <property type="match status" value="1"/>
</dbReference>
<dbReference type="InterPro" id="IPR050465">
    <property type="entry name" value="UPF0194_transport"/>
</dbReference>
<comment type="caution">
    <text evidence="5">The sequence shown here is derived from an EMBL/GenBank/DDBJ whole genome shotgun (WGS) entry which is preliminary data.</text>
</comment>
<comment type="subcellular location">
    <subcellularLocation>
        <location evidence="1">Cell envelope</location>
    </subcellularLocation>
</comment>
<dbReference type="PANTHER" id="PTHR32347:SF23">
    <property type="entry name" value="BLL5650 PROTEIN"/>
    <property type="match status" value="1"/>
</dbReference>